<dbReference type="InterPro" id="IPR020472">
    <property type="entry name" value="WD40_PAC1"/>
</dbReference>
<dbReference type="EMBL" id="JH711578">
    <property type="protein sequence ID" value="EIW80880.1"/>
    <property type="molecule type" value="Genomic_DNA"/>
</dbReference>
<evidence type="ECO:0000256" key="2">
    <source>
        <dbReference type="ARBA" id="ARBA00022737"/>
    </source>
</evidence>
<dbReference type="AlphaFoldDB" id="A0A5M3MPB2"/>
<keyword evidence="2" id="KW-0677">Repeat</keyword>
<dbReference type="Pfam" id="PF00400">
    <property type="entry name" value="WD40"/>
    <property type="match status" value="5"/>
</dbReference>
<dbReference type="PRINTS" id="PR00320">
    <property type="entry name" value="GPROTEINBRPT"/>
</dbReference>
<feature type="compositionally biased region" description="Basic and acidic residues" evidence="4">
    <location>
        <begin position="430"/>
        <end position="447"/>
    </location>
</feature>
<keyword evidence="6" id="KW-1185">Reference proteome</keyword>
<accession>A0A5M3MPB2</accession>
<feature type="repeat" description="WD" evidence="3">
    <location>
        <begin position="110"/>
        <end position="151"/>
    </location>
</feature>
<dbReference type="OrthoDB" id="6252103at2759"/>
<dbReference type="Proteomes" id="UP000053558">
    <property type="component" value="Unassembled WGS sequence"/>
</dbReference>
<dbReference type="Gene3D" id="2.130.10.10">
    <property type="entry name" value="YVTN repeat-like/Quinoprotein amine dehydrogenase"/>
    <property type="match status" value="3"/>
</dbReference>
<feature type="compositionally biased region" description="Low complexity" evidence="4">
    <location>
        <begin position="351"/>
        <end position="362"/>
    </location>
</feature>
<reference evidence="6" key="1">
    <citation type="journal article" date="2012" name="Science">
        <title>The Paleozoic origin of enzymatic lignin decomposition reconstructed from 31 fungal genomes.</title>
        <authorList>
            <person name="Floudas D."/>
            <person name="Binder M."/>
            <person name="Riley R."/>
            <person name="Barry K."/>
            <person name="Blanchette R.A."/>
            <person name="Henrissat B."/>
            <person name="Martinez A.T."/>
            <person name="Otillar R."/>
            <person name="Spatafora J.W."/>
            <person name="Yadav J.S."/>
            <person name="Aerts A."/>
            <person name="Benoit I."/>
            <person name="Boyd A."/>
            <person name="Carlson A."/>
            <person name="Copeland A."/>
            <person name="Coutinho P.M."/>
            <person name="de Vries R.P."/>
            <person name="Ferreira P."/>
            <person name="Findley K."/>
            <person name="Foster B."/>
            <person name="Gaskell J."/>
            <person name="Glotzer D."/>
            <person name="Gorecki P."/>
            <person name="Heitman J."/>
            <person name="Hesse C."/>
            <person name="Hori C."/>
            <person name="Igarashi K."/>
            <person name="Jurgens J.A."/>
            <person name="Kallen N."/>
            <person name="Kersten P."/>
            <person name="Kohler A."/>
            <person name="Kuees U."/>
            <person name="Kumar T.K.A."/>
            <person name="Kuo A."/>
            <person name="LaButti K."/>
            <person name="Larrondo L.F."/>
            <person name="Lindquist E."/>
            <person name="Ling A."/>
            <person name="Lombard V."/>
            <person name="Lucas S."/>
            <person name="Lundell T."/>
            <person name="Martin R."/>
            <person name="McLaughlin D.J."/>
            <person name="Morgenstern I."/>
            <person name="Morin E."/>
            <person name="Murat C."/>
            <person name="Nagy L.G."/>
            <person name="Nolan M."/>
            <person name="Ohm R.A."/>
            <person name="Patyshakuliyeva A."/>
            <person name="Rokas A."/>
            <person name="Ruiz-Duenas F.J."/>
            <person name="Sabat G."/>
            <person name="Salamov A."/>
            <person name="Samejima M."/>
            <person name="Schmutz J."/>
            <person name="Slot J.C."/>
            <person name="St John F."/>
            <person name="Stenlid J."/>
            <person name="Sun H."/>
            <person name="Sun S."/>
            <person name="Syed K."/>
            <person name="Tsang A."/>
            <person name="Wiebenga A."/>
            <person name="Young D."/>
            <person name="Pisabarro A."/>
            <person name="Eastwood D.C."/>
            <person name="Martin F."/>
            <person name="Cullen D."/>
            <person name="Grigoriev I.V."/>
            <person name="Hibbett D.S."/>
        </authorList>
    </citation>
    <scope>NUCLEOTIDE SEQUENCE [LARGE SCALE GENOMIC DNA]</scope>
    <source>
        <strain evidence="6">RWD-64-598 SS2</strain>
    </source>
</reference>
<feature type="region of interest" description="Disordered" evidence="4">
    <location>
        <begin position="351"/>
        <end position="370"/>
    </location>
</feature>
<organism evidence="5 6">
    <name type="scientific">Coniophora puteana (strain RWD-64-598)</name>
    <name type="common">Brown rot fungus</name>
    <dbReference type="NCBI Taxonomy" id="741705"/>
    <lineage>
        <taxon>Eukaryota</taxon>
        <taxon>Fungi</taxon>
        <taxon>Dikarya</taxon>
        <taxon>Basidiomycota</taxon>
        <taxon>Agaricomycotina</taxon>
        <taxon>Agaricomycetes</taxon>
        <taxon>Agaricomycetidae</taxon>
        <taxon>Boletales</taxon>
        <taxon>Coniophorineae</taxon>
        <taxon>Coniophoraceae</taxon>
        <taxon>Coniophora</taxon>
    </lineage>
</organism>
<evidence type="ECO:0000256" key="1">
    <source>
        <dbReference type="ARBA" id="ARBA00022574"/>
    </source>
</evidence>
<dbReference type="CDD" id="cd00200">
    <property type="entry name" value="WD40"/>
    <property type="match status" value="1"/>
</dbReference>
<dbReference type="RefSeq" id="XP_007768343.1">
    <property type="nucleotide sequence ID" value="XM_007770153.1"/>
</dbReference>
<dbReference type="PROSITE" id="PS00678">
    <property type="entry name" value="WD_REPEATS_1"/>
    <property type="match status" value="2"/>
</dbReference>
<keyword evidence="1 3" id="KW-0853">WD repeat</keyword>
<feature type="repeat" description="WD" evidence="3">
    <location>
        <begin position="240"/>
        <end position="281"/>
    </location>
</feature>
<evidence type="ECO:0000256" key="3">
    <source>
        <dbReference type="PROSITE-ProRule" id="PRU00221"/>
    </source>
</evidence>
<dbReference type="GO" id="GO:0005634">
    <property type="term" value="C:nucleus"/>
    <property type="evidence" value="ECO:0007669"/>
    <property type="project" value="TreeGrafter"/>
</dbReference>
<dbReference type="InterPro" id="IPR001680">
    <property type="entry name" value="WD40_rpt"/>
</dbReference>
<dbReference type="GO" id="GO:1990234">
    <property type="term" value="C:transferase complex"/>
    <property type="evidence" value="ECO:0007669"/>
    <property type="project" value="UniProtKB-ARBA"/>
</dbReference>
<feature type="region of interest" description="Disordered" evidence="4">
    <location>
        <begin position="395"/>
        <end position="463"/>
    </location>
</feature>
<dbReference type="InterPro" id="IPR036322">
    <property type="entry name" value="WD40_repeat_dom_sf"/>
</dbReference>
<dbReference type="InterPro" id="IPR015943">
    <property type="entry name" value="WD40/YVTN_repeat-like_dom_sf"/>
</dbReference>
<evidence type="ECO:0000313" key="5">
    <source>
        <dbReference type="EMBL" id="EIW80880.1"/>
    </source>
</evidence>
<feature type="region of interest" description="Disordered" evidence="4">
    <location>
        <begin position="1"/>
        <end position="21"/>
    </location>
</feature>
<evidence type="ECO:0000256" key="4">
    <source>
        <dbReference type="SAM" id="MobiDB-lite"/>
    </source>
</evidence>
<protein>
    <submittedName>
        <fullName evidence="5">WD40 repeat-like protein</fullName>
    </submittedName>
</protein>
<gene>
    <name evidence="5" type="ORF">CONPUDRAFT_165129</name>
</gene>
<dbReference type="PROSITE" id="PS50294">
    <property type="entry name" value="WD_REPEATS_REGION"/>
    <property type="match status" value="3"/>
</dbReference>
<comment type="caution">
    <text evidence="5">The sequence shown here is derived from an EMBL/GenBank/DDBJ whole genome shotgun (WGS) entry which is preliminary data.</text>
</comment>
<proteinExistence type="predicted"/>
<dbReference type="PANTHER" id="PTHR22847:SF637">
    <property type="entry name" value="WD REPEAT DOMAIN 5B"/>
    <property type="match status" value="1"/>
</dbReference>
<sequence>MAAPSAGAISRDHSPTRRLVPSHPSRINAIAFFPESERLASASQDGDICIWNVTTGEVLGGSSGAESESSMGQLNTIAIAPDGQRVAAGGEGKVVYILDAISGKNHCSPCTGHTGSITCVAFSPDGSRLLSGSADESLRLWDPISGRSMSSRGLWFTQNGEITSIAYSPDSKRIASASSTGSLIILDSRTGERISELVDSQAQYSPIYSLAFSAENVLASARDHSIILWQDGLRYINGPLDGHTGSVRSIAFSTDGHHLVSGSDDCTLRIWDVATKKEVVAPPLHAHGRTTHDASPVSSVAIAPDGSYIASASSHDGDNAVCLWALVSILASLRVLDHASSLPSIVGAGAGDSASNSAQAGQQKKKPAVARLSSLSFGDVPQVDDDPVCQDAHVESPMSETHQASSGSSSDTAQEEPRQSMLMKVFGRGKQSDKSKGKQPERPKSPEDSLPVNMVGGRRRGGLVPVNAPLRRFTNPEVEDADLSDDVSSGIESSEPSEHGFVETVCWCLCFSAKKRPAR</sequence>
<dbReference type="SMART" id="SM00320">
    <property type="entry name" value="WD40"/>
    <property type="match status" value="7"/>
</dbReference>
<feature type="compositionally biased region" description="Polar residues" evidence="4">
    <location>
        <begin position="398"/>
        <end position="412"/>
    </location>
</feature>
<dbReference type="SUPFAM" id="SSF50978">
    <property type="entry name" value="WD40 repeat-like"/>
    <property type="match status" value="1"/>
</dbReference>
<feature type="region of interest" description="Disordered" evidence="4">
    <location>
        <begin position="475"/>
        <end position="496"/>
    </location>
</feature>
<name>A0A5M3MPB2_CONPW</name>
<dbReference type="GeneID" id="19205256"/>
<dbReference type="PROSITE" id="PS50082">
    <property type="entry name" value="WD_REPEATS_2"/>
    <property type="match status" value="3"/>
</dbReference>
<dbReference type="InterPro" id="IPR019775">
    <property type="entry name" value="WD40_repeat_CS"/>
</dbReference>
<dbReference type="KEGG" id="cput:CONPUDRAFT_165129"/>
<dbReference type="PANTHER" id="PTHR22847">
    <property type="entry name" value="WD40 REPEAT PROTEIN"/>
    <property type="match status" value="1"/>
</dbReference>
<evidence type="ECO:0000313" key="6">
    <source>
        <dbReference type="Proteomes" id="UP000053558"/>
    </source>
</evidence>
<feature type="repeat" description="WD" evidence="3">
    <location>
        <begin position="20"/>
        <end position="61"/>
    </location>
</feature>